<accession>A0A017SQB8</accession>
<dbReference type="EMBL" id="KK088412">
    <property type="protein sequence ID" value="EYE99142.1"/>
    <property type="molecule type" value="Genomic_DNA"/>
</dbReference>
<dbReference type="InterPro" id="IPR008927">
    <property type="entry name" value="6-PGluconate_DH-like_C_sf"/>
</dbReference>
<feature type="binding site" evidence="2">
    <location>
        <position position="72"/>
    </location>
    <ligand>
        <name>NADPH</name>
        <dbReference type="ChEBI" id="CHEBI:57783"/>
    </ligand>
</feature>
<dbReference type="Gene3D" id="1.10.3730.10">
    <property type="entry name" value="ProC C-terminal domain-like"/>
    <property type="match status" value="1"/>
</dbReference>
<dbReference type="InterPro" id="IPR000304">
    <property type="entry name" value="Pyrroline-COOH_reductase"/>
</dbReference>
<dbReference type="SUPFAM" id="SSF48179">
    <property type="entry name" value="6-phosphogluconate dehydrogenase C-terminal domain-like"/>
    <property type="match status" value="1"/>
</dbReference>
<keyword evidence="2" id="KW-0521">NADP</keyword>
<evidence type="ECO:0000313" key="5">
    <source>
        <dbReference type="EMBL" id="EYE99142.1"/>
    </source>
</evidence>
<dbReference type="RefSeq" id="XP_040642830.1">
    <property type="nucleotide sequence ID" value="XM_040786817.1"/>
</dbReference>
<dbReference type="PANTHER" id="PTHR11645">
    <property type="entry name" value="PYRROLINE-5-CARBOXYLATE REDUCTASE"/>
    <property type="match status" value="1"/>
</dbReference>
<dbReference type="GeneID" id="63701941"/>
<sequence length="300" mass="31822">MTSISRKPVRLAMLGCGHMGKALLTALLPSVGKPESPISRISVAVRNQASSERLSAEFSHNTAPIDFTSNANVKVAENADAVLLSFPPYLVNDVLGAPSMQRVLERKLIISILAGISTGHIKDAIHGAGTDGKKRTEDKTTVIRAMPNIGTRIHESASLLAIPHNPADNRYLNLVSWIFQHAGKVYPIPDSIFEAATGASAVSYALTTVATEAIVNQCVEEGIPRHTALHIASQYVRGASPLVSTGMDPAHLGESLSAPGSITGQAISEFEQGNLRTMLADTVFKAVQKAKSMGFQQHSG</sequence>
<dbReference type="OrthoDB" id="10263291at2759"/>
<dbReference type="Proteomes" id="UP000019804">
    <property type="component" value="Unassembled WGS sequence"/>
</dbReference>
<dbReference type="Gene3D" id="3.40.50.720">
    <property type="entry name" value="NAD(P)-binding Rossmann-like Domain"/>
    <property type="match status" value="1"/>
</dbReference>
<dbReference type="Pfam" id="PF03807">
    <property type="entry name" value="F420_oxidored"/>
    <property type="match status" value="1"/>
</dbReference>
<keyword evidence="6" id="KW-1185">Reference proteome</keyword>
<dbReference type="Pfam" id="PF14748">
    <property type="entry name" value="P5CR_dimer"/>
    <property type="match status" value="1"/>
</dbReference>
<evidence type="ECO:0000259" key="3">
    <source>
        <dbReference type="Pfam" id="PF03807"/>
    </source>
</evidence>
<reference evidence="6" key="1">
    <citation type="journal article" date="2014" name="Nat. Commun.">
        <title>Genomic adaptations of the halophilic Dead Sea filamentous fungus Eurotium rubrum.</title>
        <authorList>
            <person name="Kis-Papo T."/>
            <person name="Weig A.R."/>
            <person name="Riley R."/>
            <person name="Persoh D."/>
            <person name="Salamov A."/>
            <person name="Sun H."/>
            <person name="Lipzen A."/>
            <person name="Wasser S.P."/>
            <person name="Rambold G."/>
            <person name="Grigoriev I.V."/>
            <person name="Nevo E."/>
        </authorList>
    </citation>
    <scope>NUCLEOTIDE SEQUENCE [LARGE SCALE GENOMIC DNA]</scope>
    <source>
        <strain evidence="6">CBS 135680</strain>
    </source>
</reference>
<evidence type="ECO:0000313" key="6">
    <source>
        <dbReference type="Proteomes" id="UP000019804"/>
    </source>
</evidence>
<evidence type="ECO:0000259" key="4">
    <source>
        <dbReference type="Pfam" id="PF14748"/>
    </source>
</evidence>
<feature type="domain" description="Pyrroline-5-carboxylate reductase dimerisation" evidence="4">
    <location>
        <begin position="192"/>
        <end position="293"/>
    </location>
</feature>
<dbReference type="STRING" id="1388766.A0A017SQB8"/>
<comment type="similarity">
    <text evidence="1">Belongs to the pyrroline-5-carboxylate reductase family.</text>
</comment>
<dbReference type="SUPFAM" id="SSF51735">
    <property type="entry name" value="NAD(P)-binding Rossmann-fold domains"/>
    <property type="match status" value="1"/>
</dbReference>
<dbReference type="InterPro" id="IPR036291">
    <property type="entry name" value="NAD(P)-bd_dom_sf"/>
</dbReference>
<proteinExistence type="inferred from homology"/>
<organism evidence="5 6">
    <name type="scientific">Aspergillus ruber (strain CBS 135680)</name>
    <dbReference type="NCBI Taxonomy" id="1388766"/>
    <lineage>
        <taxon>Eukaryota</taxon>
        <taxon>Fungi</taxon>
        <taxon>Dikarya</taxon>
        <taxon>Ascomycota</taxon>
        <taxon>Pezizomycotina</taxon>
        <taxon>Eurotiomycetes</taxon>
        <taxon>Eurotiomycetidae</taxon>
        <taxon>Eurotiales</taxon>
        <taxon>Aspergillaceae</taxon>
        <taxon>Aspergillus</taxon>
        <taxon>Aspergillus subgen. Aspergillus</taxon>
    </lineage>
</organism>
<dbReference type="InterPro" id="IPR028939">
    <property type="entry name" value="P5C_Rdtase_cat_N"/>
</dbReference>
<gene>
    <name evidence="5" type="ORF">EURHEDRAFT_520310</name>
</gene>
<protein>
    <submittedName>
        <fullName evidence="5">Putative pyrroline-5-carboxylate reductase</fullName>
    </submittedName>
</protein>
<dbReference type="GO" id="GO:0004735">
    <property type="term" value="F:pyrroline-5-carboxylate reductase activity"/>
    <property type="evidence" value="ECO:0007669"/>
    <property type="project" value="InterPro"/>
</dbReference>
<name>A0A017SQB8_ASPRC</name>
<dbReference type="PANTHER" id="PTHR11645:SF21">
    <property type="entry name" value="HYPOTHETICAL PYRROLINE-5-CARBOXYLATE REDUCTASE (EUROFUNG)"/>
    <property type="match status" value="1"/>
</dbReference>
<feature type="binding site" evidence="2">
    <location>
        <begin position="14"/>
        <end position="19"/>
    </location>
    <ligand>
        <name>NADP(+)</name>
        <dbReference type="ChEBI" id="CHEBI:58349"/>
    </ligand>
</feature>
<dbReference type="GO" id="GO:0055129">
    <property type="term" value="P:L-proline biosynthetic process"/>
    <property type="evidence" value="ECO:0007669"/>
    <property type="project" value="TreeGrafter"/>
</dbReference>
<dbReference type="PIRSF" id="PIRSF000193">
    <property type="entry name" value="Pyrrol-5-carb_rd"/>
    <property type="match status" value="1"/>
</dbReference>
<dbReference type="HAMAP" id="MF_01925">
    <property type="entry name" value="P5C_reductase"/>
    <property type="match status" value="1"/>
</dbReference>
<dbReference type="InterPro" id="IPR029036">
    <property type="entry name" value="P5CR_dimer"/>
</dbReference>
<dbReference type="AlphaFoldDB" id="A0A017SQB8"/>
<evidence type="ECO:0000256" key="1">
    <source>
        <dbReference type="ARBA" id="ARBA00005525"/>
    </source>
</evidence>
<dbReference type="HOGENOM" id="CLU_042344_1_0_1"/>
<evidence type="ECO:0000256" key="2">
    <source>
        <dbReference type="PIRSR" id="PIRSR000193-1"/>
    </source>
</evidence>
<feature type="domain" description="Pyrroline-5-carboxylate reductase catalytic N-terminal" evidence="3">
    <location>
        <begin position="10"/>
        <end position="115"/>
    </location>
</feature>